<dbReference type="Proteomes" id="UP000051813">
    <property type="component" value="Unassembled WGS sequence"/>
</dbReference>
<dbReference type="InterPro" id="IPR019004">
    <property type="entry name" value="YqeY/Aim41"/>
</dbReference>
<dbReference type="PANTHER" id="PTHR28055">
    <property type="entry name" value="ALTERED INHERITANCE OF MITOCHONDRIA PROTEIN 41, MITOCHONDRIAL"/>
    <property type="match status" value="1"/>
</dbReference>
<evidence type="ECO:0008006" key="3">
    <source>
        <dbReference type="Google" id="ProtNLM"/>
    </source>
</evidence>
<protein>
    <recommendedName>
        <fullName evidence="3">GatB/YqeY domain-containing protein</fullName>
    </recommendedName>
</protein>
<dbReference type="Gene3D" id="1.10.10.410">
    <property type="match status" value="1"/>
</dbReference>
<gene>
    <name evidence="1" type="ORF">FC84_GL001491</name>
</gene>
<dbReference type="PANTHER" id="PTHR28055:SF1">
    <property type="entry name" value="ALTERED INHERITANCE OF MITOCHONDRIA PROTEIN 41, MITOCHONDRIAL"/>
    <property type="match status" value="1"/>
</dbReference>
<dbReference type="OrthoDB" id="9794041at2"/>
<comment type="caution">
    <text evidence="1">The sequence shown here is derived from an EMBL/GenBank/DDBJ whole genome shotgun (WGS) entry which is preliminary data.</text>
</comment>
<reference evidence="1 2" key="1">
    <citation type="journal article" date="2015" name="Genome Announc.">
        <title>Expanding the biotechnology potential of lactobacilli through comparative genomics of 213 strains and associated genera.</title>
        <authorList>
            <person name="Sun Z."/>
            <person name="Harris H.M."/>
            <person name="McCann A."/>
            <person name="Guo C."/>
            <person name="Argimon S."/>
            <person name="Zhang W."/>
            <person name="Yang X."/>
            <person name="Jeffery I.B."/>
            <person name="Cooney J.C."/>
            <person name="Kagawa T.F."/>
            <person name="Liu W."/>
            <person name="Song Y."/>
            <person name="Salvetti E."/>
            <person name="Wrobel A."/>
            <person name="Rasinkangas P."/>
            <person name="Parkhill J."/>
            <person name="Rea M.C."/>
            <person name="O'Sullivan O."/>
            <person name="Ritari J."/>
            <person name="Douillard F.P."/>
            <person name="Paul Ross R."/>
            <person name="Yang R."/>
            <person name="Briner A.E."/>
            <person name="Felis G.E."/>
            <person name="de Vos W.M."/>
            <person name="Barrangou R."/>
            <person name="Klaenhammer T.R."/>
            <person name="Caufield P.W."/>
            <person name="Cui Y."/>
            <person name="Zhang H."/>
            <person name="O'Toole P.W."/>
        </authorList>
    </citation>
    <scope>NUCLEOTIDE SEQUENCE [LARGE SCALE GENOMIC DNA]</scope>
    <source>
        <strain evidence="1 2">DSM 20335</strain>
    </source>
</reference>
<keyword evidence="2" id="KW-1185">Reference proteome</keyword>
<dbReference type="Pfam" id="PF09424">
    <property type="entry name" value="YqeY"/>
    <property type="match status" value="1"/>
</dbReference>
<evidence type="ECO:0000313" key="2">
    <source>
        <dbReference type="Proteomes" id="UP000051813"/>
    </source>
</evidence>
<dbReference type="InterPro" id="IPR023168">
    <property type="entry name" value="GatB_Yqey_C_2"/>
</dbReference>
<proteinExistence type="predicted"/>
<dbReference type="InterPro" id="IPR003789">
    <property type="entry name" value="Asn/Gln_tRNA_amidoTrase-B-like"/>
</dbReference>
<accession>A0A0R2BKC4</accession>
<name>A0A0R2BKC4_9LACO</name>
<evidence type="ECO:0000313" key="1">
    <source>
        <dbReference type="EMBL" id="KRM79317.1"/>
    </source>
</evidence>
<dbReference type="AlphaFoldDB" id="A0A0R2BKC4"/>
<dbReference type="Gene3D" id="1.10.1510.10">
    <property type="entry name" value="Uncharacterised protein YqeY/AIM41 PF09424, N-terminal domain"/>
    <property type="match status" value="1"/>
</dbReference>
<organism evidence="1 2">
    <name type="scientific">Lapidilactobacillus dextrinicus DSM 20335</name>
    <dbReference type="NCBI Taxonomy" id="1423738"/>
    <lineage>
        <taxon>Bacteria</taxon>
        <taxon>Bacillati</taxon>
        <taxon>Bacillota</taxon>
        <taxon>Bacilli</taxon>
        <taxon>Lactobacillales</taxon>
        <taxon>Lactobacillaceae</taxon>
        <taxon>Lapidilactobacillus</taxon>
    </lineage>
</organism>
<dbReference type="SUPFAM" id="SSF89095">
    <property type="entry name" value="GatB/YqeY motif"/>
    <property type="match status" value="1"/>
</dbReference>
<dbReference type="PATRIC" id="fig|1423738.3.peg.1508"/>
<dbReference type="InterPro" id="IPR042184">
    <property type="entry name" value="YqeY/Aim41_N"/>
</dbReference>
<sequence>MTLNEQLTQDLKDAMKAKDKTKLNVVRMIKTALTNAKIQKGTDLSAEDKLQVLSTEMKQRKDSYAEFEKGGREDLMAELKAEMAIVEKYLPKQLNKAELSDLISETIQETGATSMKDMGKVMSNLMPKVKGRADGGQVNQIVKELLTNK</sequence>
<dbReference type="EMBL" id="AYYK01000004">
    <property type="protein sequence ID" value="KRM79317.1"/>
    <property type="molecule type" value="Genomic_DNA"/>
</dbReference>
<dbReference type="GO" id="GO:0016884">
    <property type="term" value="F:carbon-nitrogen ligase activity, with glutamine as amido-N-donor"/>
    <property type="evidence" value="ECO:0007669"/>
    <property type="project" value="InterPro"/>
</dbReference>
<dbReference type="STRING" id="1423738.FC84_GL001491"/>
<dbReference type="RefSeq" id="WP_057755290.1">
    <property type="nucleotide sequence ID" value="NZ_AYYK01000004.1"/>
</dbReference>